<evidence type="ECO:0000256" key="7">
    <source>
        <dbReference type="ARBA" id="ARBA00022800"/>
    </source>
</evidence>
<evidence type="ECO:0000259" key="12">
    <source>
        <dbReference type="Pfam" id="PF01743"/>
    </source>
</evidence>
<dbReference type="EMBL" id="FOHV01000001">
    <property type="protein sequence ID" value="SES66704.1"/>
    <property type="molecule type" value="Genomic_DNA"/>
</dbReference>
<dbReference type="InterPro" id="IPR043519">
    <property type="entry name" value="NT_sf"/>
</dbReference>
<feature type="domain" description="Poly A polymerase head" evidence="12">
    <location>
        <begin position="3"/>
        <end position="147"/>
    </location>
</feature>
<evidence type="ECO:0000256" key="9">
    <source>
        <dbReference type="ARBA" id="ARBA00022842"/>
    </source>
</evidence>
<dbReference type="STRING" id="1123402.SAMN02583745_00185"/>
<evidence type="ECO:0000313" key="15">
    <source>
        <dbReference type="Proteomes" id="UP000242642"/>
    </source>
</evidence>
<dbReference type="GO" id="GO:0042245">
    <property type="term" value="P:RNA repair"/>
    <property type="evidence" value="ECO:0007669"/>
    <property type="project" value="UniProtKB-KW"/>
</dbReference>
<dbReference type="Gene3D" id="1.10.3090.10">
    <property type="entry name" value="cca-adding enzyme, domain 2"/>
    <property type="match status" value="1"/>
</dbReference>
<sequence>MKVYLVGGAVRDGLLGLPIKDHDWVVVGTTPEEMLRSGFQQVGKDFPVFLHPDTHEEYALARTERKSSIGYTGFECYASADVTLEEDLLRRDLTINAIAFDFELFKLHYPSCLTPEQAIKHCKTLDCINETYFIDPYHGIDDLTSRTLKHVSDAFIEDPLRVLRLARFKAKFADMQFNLAAETQKLINKMVINGELNTLTKERIWQETHRALETNLPSEYFRLLGQCGAFEILYPNFNAAITAHSLACLDDAAKKGASLAVCFAVLLYPLFDIDTNHSLRDKKRFNALFDSLRIGKVYKDMVWLIANHYTFWMNLDHPNAEEILTLFESLAAFKHPQLINDYCFMCTLIYHSSEVASSSESKRVLLVNALESLNNINIEAILASGIKGIEIKEAITQLRLQTLRTLLQARVSL</sequence>
<keyword evidence="9" id="KW-0460">Magnesium</keyword>
<evidence type="ECO:0000256" key="3">
    <source>
        <dbReference type="ARBA" id="ARBA00022694"/>
    </source>
</evidence>
<dbReference type="Pfam" id="PF12627">
    <property type="entry name" value="PolyA_pol_RNAbd"/>
    <property type="match status" value="1"/>
</dbReference>
<dbReference type="PANTHER" id="PTHR47545">
    <property type="entry name" value="MULTIFUNCTIONAL CCA PROTEIN"/>
    <property type="match status" value="1"/>
</dbReference>
<dbReference type="Pfam" id="PF01743">
    <property type="entry name" value="PolyA_pol"/>
    <property type="match status" value="1"/>
</dbReference>
<keyword evidence="15" id="KW-1185">Reference proteome</keyword>
<evidence type="ECO:0000256" key="1">
    <source>
        <dbReference type="ARBA" id="ARBA00001946"/>
    </source>
</evidence>
<evidence type="ECO:0000256" key="10">
    <source>
        <dbReference type="ARBA" id="ARBA00022884"/>
    </source>
</evidence>
<keyword evidence="5" id="KW-0479">Metal-binding</keyword>
<evidence type="ECO:0000256" key="4">
    <source>
        <dbReference type="ARBA" id="ARBA00022695"/>
    </source>
</evidence>
<dbReference type="SUPFAM" id="SSF81891">
    <property type="entry name" value="Poly A polymerase C-terminal region-like"/>
    <property type="match status" value="1"/>
</dbReference>
<keyword evidence="4" id="KW-0548">Nucleotidyltransferase</keyword>
<dbReference type="PANTHER" id="PTHR47545:SF1">
    <property type="entry name" value="MULTIFUNCTIONAL CCA PROTEIN"/>
    <property type="match status" value="1"/>
</dbReference>
<comment type="similarity">
    <text evidence="11">Belongs to the tRNA nucleotidyltransferase/poly(A) polymerase family.</text>
</comment>
<evidence type="ECO:0000256" key="8">
    <source>
        <dbReference type="ARBA" id="ARBA00022840"/>
    </source>
</evidence>
<comment type="cofactor">
    <cofactor evidence="1">
        <name>Mg(2+)</name>
        <dbReference type="ChEBI" id="CHEBI:18420"/>
    </cofactor>
</comment>
<keyword evidence="3" id="KW-0819">tRNA processing</keyword>
<dbReference type="InterPro" id="IPR032828">
    <property type="entry name" value="PolyA_RNA-bd"/>
</dbReference>
<dbReference type="OrthoDB" id="9805698at2"/>
<keyword evidence="2 11" id="KW-0808">Transferase</keyword>
<dbReference type="AlphaFoldDB" id="A0A1H9YCV0"/>
<gene>
    <name evidence="14" type="ORF">SAMN02583745_00185</name>
</gene>
<dbReference type="InterPro" id="IPR002646">
    <property type="entry name" value="PolA_pol_head_dom"/>
</dbReference>
<dbReference type="GO" id="GO:0004810">
    <property type="term" value="F:CCA tRNA nucleotidyltransferase activity"/>
    <property type="evidence" value="ECO:0007669"/>
    <property type="project" value="InterPro"/>
</dbReference>
<keyword evidence="6" id="KW-0547">Nucleotide-binding</keyword>
<name>A0A1H9YCV0_9GAMM</name>
<dbReference type="GO" id="GO:0046872">
    <property type="term" value="F:metal ion binding"/>
    <property type="evidence" value="ECO:0007669"/>
    <property type="project" value="UniProtKB-KW"/>
</dbReference>
<dbReference type="InterPro" id="IPR012006">
    <property type="entry name" value="CCA_bact"/>
</dbReference>
<dbReference type="Gene3D" id="3.30.460.10">
    <property type="entry name" value="Beta Polymerase, domain 2"/>
    <property type="match status" value="1"/>
</dbReference>
<dbReference type="PIRSF" id="PIRSF000813">
    <property type="entry name" value="CCA_bact"/>
    <property type="match status" value="1"/>
</dbReference>
<proteinExistence type="inferred from homology"/>
<dbReference type="GO" id="GO:0003723">
    <property type="term" value="F:RNA binding"/>
    <property type="evidence" value="ECO:0007669"/>
    <property type="project" value="UniProtKB-KW"/>
</dbReference>
<evidence type="ECO:0000259" key="13">
    <source>
        <dbReference type="Pfam" id="PF12627"/>
    </source>
</evidence>
<evidence type="ECO:0000256" key="6">
    <source>
        <dbReference type="ARBA" id="ARBA00022741"/>
    </source>
</evidence>
<keyword evidence="7" id="KW-0692">RNA repair</keyword>
<dbReference type="GO" id="GO:0005524">
    <property type="term" value="F:ATP binding"/>
    <property type="evidence" value="ECO:0007669"/>
    <property type="project" value="UniProtKB-KW"/>
</dbReference>
<accession>A0A1H9YCV0</accession>
<keyword evidence="8" id="KW-0067">ATP-binding</keyword>
<keyword evidence="10 11" id="KW-0694">RNA-binding</keyword>
<evidence type="ECO:0000313" key="14">
    <source>
        <dbReference type="EMBL" id="SES66704.1"/>
    </source>
</evidence>
<dbReference type="Proteomes" id="UP000242642">
    <property type="component" value="Unassembled WGS sequence"/>
</dbReference>
<reference evidence="15" key="1">
    <citation type="submission" date="2016-10" db="EMBL/GenBank/DDBJ databases">
        <authorList>
            <person name="Varghese N."/>
            <person name="Submissions S."/>
        </authorList>
    </citation>
    <scope>NUCLEOTIDE SEQUENCE [LARGE SCALE GENOMIC DNA]</scope>
    <source>
        <strain evidence="15">DSM 18579</strain>
    </source>
</reference>
<dbReference type="SUPFAM" id="SSF81301">
    <property type="entry name" value="Nucleotidyltransferase"/>
    <property type="match status" value="1"/>
</dbReference>
<evidence type="ECO:0000256" key="5">
    <source>
        <dbReference type="ARBA" id="ARBA00022723"/>
    </source>
</evidence>
<evidence type="ECO:0000256" key="2">
    <source>
        <dbReference type="ARBA" id="ARBA00022679"/>
    </source>
</evidence>
<dbReference type="InterPro" id="IPR050124">
    <property type="entry name" value="tRNA_CCA-adding_enzyme"/>
</dbReference>
<dbReference type="GO" id="GO:0001680">
    <property type="term" value="P:tRNA 3'-terminal CCA addition"/>
    <property type="evidence" value="ECO:0007669"/>
    <property type="project" value="InterPro"/>
</dbReference>
<evidence type="ECO:0000256" key="11">
    <source>
        <dbReference type="RuleBase" id="RU003953"/>
    </source>
</evidence>
<feature type="domain" description="tRNA nucleotidyltransferase/poly(A) polymerase RNA and SrmB- binding" evidence="13">
    <location>
        <begin position="177"/>
        <end position="240"/>
    </location>
</feature>
<organism evidence="14 15">
    <name type="scientific">Thorsellia anophelis DSM 18579</name>
    <dbReference type="NCBI Taxonomy" id="1123402"/>
    <lineage>
        <taxon>Bacteria</taxon>
        <taxon>Pseudomonadati</taxon>
        <taxon>Pseudomonadota</taxon>
        <taxon>Gammaproteobacteria</taxon>
        <taxon>Enterobacterales</taxon>
        <taxon>Thorselliaceae</taxon>
        <taxon>Thorsellia</taxon>
    </lineage>
</organism>
<protein>
    <submittedName>
        <fullName evidence="14">tRNA nucleotidyltransferase (CCA-adding enzyme)</fullName>
    </submittedName>
</protein>